<dbReference type="Proteomes" id="UP000736787">
    <property type="component" value="Unassembled WGS sequence"/>
</dbReference>
<dbReference type="EMBL" id="RCMV01000007">
    <property type="protein sequence ID" value="KAG3228975.1"/>
    <property type="molecule type" value="Genomic_DNA"/>
</dbReference>
<proteinExistence type="predicted"/>
<dbReference type="EMBL" id="RCML01000037">
    <property type="protein sequence ID" value="KAG2996438.1"/>
    <property type="molecule type" value="Genomic_DNA"/>
</dbReference>
<evidence type="ECO:0000313" key="1">
    <source>
        <dbReference type="EMBL" id="KAG2865869.1"/>
    </source>
</evidence>
<evidence type="ECO:0000313" key="3">
    <source>
        <dbReference type="EMBL" id="KAG2953696.1"/>
    </source>
</evidence>
<evidence type="ECO:0000313" key="2">
    <source>
        <dbReference type="EMBL" id="KAG2940289.1"/>
    </source>
</evidence>
<reference evidence="1" key="2">
    <citation type="submission" date="2018-10" db="EMBL/GenBank/DDBJ databases">
        <title>Effector identification in a new, highly contiguous assembly of the strawberry crown rot pathogen Phytophthora cactorum.</title>
        <authorList>
            <person name="Armitage A.D."/>
            <person name="Nellist C.F."/>
            <person name="Bates H."/>
            <person name="Vickerstaff R.J."/>
            <person name="Harrison R.J."/>
        </authorList>
    </citation>
    <scope>NUCLEOTIDE SEQUENCE</scope>
    <source>
        <strain evidence="1">15-7</strain>
        <strain evidence="2">4032</strain>
        <strain evidence="3">4040</strain>
        <strain evidence="4">P415</strain>
        <strain evidence="5">P421</strain>
    </source>
</reference>
<dbReference type="VEuPathDB" id="FungiDB:PC110_g1724"/>
<evidence type="ECO:0000313" key="5">
    <source>
        <dbReference type="EMBL" id="KAG3228975.1"/>
    </source>
</evidence>
<dbReference type="Proteomes" id="UP000251314">
    <property type="component" value="Unassembled WGS sequence"/>
</dbReference>
<evidence type="ECO:0000313" key="4">
    <source>
        <dbReference type="EMBL" id="KAG2996438.1"/>
    </source>
</evidence>
<keyword evidence="7" id="KW-1185">Reference proteome</keyword>
<dbReference type="Proteomes" id="UP000774804">
    <property type="component" value="Unassembled WGS sequence"/>
</dbReference>
<dbReference type="Proteomes" id="UP000735874">
    <property type="component" value="Unassembled WGS sequence"/>
</dbReference>
<dbReference type="EMBL" id="MJFZ01000020">
    <property type="protein sequence ID" value="RAW42125.1"/>
    <property type="molecule type" value="Genomic_DNA"/>
</dbReference>
<dbReference type="OrthoDB" id="10268428at2759"/>
<accession>A0A329T000</accession>
<dbReference type="EMBL" id="RCMK01000022">
    <property type="protein sequence ID" value="KAG2953696.1"/>
    <property type="molecule type" value="Genomic_DNA"/>
</dbReference>
<dbReference type="Proteomes" id="UP000697107">
    <property type="component" value="Unassembled WGS sequence"/>
</dbReference>
<sequence>MISWGGNFYAGFQRHMITTWNALCRAPENEGKRFIAKHMHNNIALLNLVVK</sequence>
<gene>
    <name evidence="6" type="ORF">PC110_g1724</name>
    <name evidence="1" type="ORF">PC113_g3329</name>
    <name evidence="2" type="ORF">PC115_g2667</name>
    <name evidence="3" type="ORF">PC117_g1830</name>
    <name evidence="4" type="ORF">PC118_g2495</name>
    <name evidence="5" type="ORF">PC129_g546</name>
</gene>
<evidence type="ECO:0000313" key="6">
    <source>
        <dbReference type="EMBL" id="RAW42125.1"/>
    </source>
</evidence>
<dbReference type="AlphaFoldDB" id="A0A329T000"/>
<dbReference type="EMBL" id="RCMI01000040">
    <property type="protein sequence ID" value="KAG2940289.1"/>
    <property type="molecule type" value="Genomic_DNA"/>
</dbReference>
<dbReference type="Proteomes" id="UP000760860">
    <property type="component" value="Unassembled WGS sequence"/>
</dbReference>
<dbReference type="EMBL" id="RCMG01000050">
    <property type="protein sequence ID" value="KAG2865869.1"/>
    <property type="molecule type" value="Genomic_DNA"/>
</dbReference>
<name>A0A329T000_9STRA</name>
<reference evidence="6 7" key="1">
    <citation type="submission" date="2018-01" db="EMBL/GenBank/DDBJ databases">
        <title>Draft genome of the strawberry crown rot pathogen Phytophthora cactorum.</title>
        <authorList>
            <person name="Armitage A.D."/>
            <person name="Lysoe E."/>
            <person name="Nellist C.F."/>
            <person name="Harrison R.J."/>
            <person name="Brurberg M.B."/>
        </authorList>
    </citation>
    <scope>NUCLEOTIDE SEQUENCE [LARGE SCALE GENOMIC DNA]</scope>
    <source>
        <strain evidence="6 7">10300</strain>
    </source>
</reference>
<protein>
    <submittedName>
        <fullName evidence="6">Uncharacterized protein</fullName>
    </submittedName>
</protein>
<comment type="caution">
    <text evidence="6">The sequence shown here is derived from an EMBL/GenBank/DDBJ whole genome shotgun (WGS) entry which is preliminary data.</text>
</comment>
<organism evidence="6 7">
    <name type="scientific">Phytophthora cactorum</name>
    <dbReference type="NCBI Taxonomy" id="29920"/>
    <lineage>
        <taxon>Eukaryota</taxon>
        <taxon>Sar</taxon>
        <taxon>Stramenopiles</taxon>
        <taxon>Oomycota</taxon>
        <taxon>Peronosporomycetes</taxon>
        <taxon>Peronosporales</taxon>
        <taxon>Peronosporaceae</taxon>
        <taxon>Phytophthora</taxon>
    </lineage>
</organism>
<evidence type="ECO:0000313" key="7">
    <source>
        <dbReference type="Proteomes" id="UP000251314"/>
    </source>
</evidence>